<evidence type="ECO:0000256" key="2">
    <source>
        <dbReference type="SAM" id="SignalP"/>
    </source>
</evidence>
<feature type="chain" id="PRO_5042220662" description="Expansin-like EG45 domain-containing protein" evidence="2">
    <location>
        <begin position="22"/>
        <end position="213"/>
    </location>
</feature>
<dbReference type="Gene3D" id="2.60.40.760">
    <property type="entry name" value="Expansin, cellulose-binding-like domain"/>
    <property type="match status" value="1"/>
</dbReference>
<dbReference type="NCBIfam" id="NF041144">
    <property type="entry name" value="expansin_EXLX1"/>
    <property type="match status" value="1"/>
</dbReference>
<dbReference type="Proteomes" id="UP001212841">
    <property type="component" value="Unassembled WGS sequence"/>
</dbReference>
<dbReference type="InterPro" id="IPR036749">
    <property type="entry name" value="Expansin_CBD_sf"/>
</dbReference>
<dbReference type="InterPro" id="IPR007112">
    <property type="entry name" value="Expansin/allergen_DPBB_dom"/>
</dbReference>
<reference evidence="4" key="1">
    <citation type="submission" date="2020-05" db="EMBL/GenBank/DDBJ databases">
        <title>Phylogenomic resolution of chytrid fungi.</title>
        <authorList>
            <person name="Stajich J.E."/>
            <person name="Amses K."/>
            <person name="Simmons R."/>
            <person name="Seto K."/>
            <person name="Myers J."/>
            <person name="Bonds A."/>
            <person name="Quandt C.A."/>
            <person name="Barry K."/>
            <person name="Liu P."/>
            <person name="Grigoriev I."/>
            <person name="Longcore J.E."/>
            <person name="James T.Y."/>
        </authorList>
    </citation>
    <scope>NUCLEOTIDE SEQUENCE</scope>
    <source>
        <strain evidence="4">JEL0318</strain>
    </source>
</reference>
<dbReference type="PANTHER" id="PTHR31836:SF21">
    <property type="entry name" value="EXPANSIN-LIKE PROTEIN 7"/>
    <property type="match status" value="1"/>
</dbReference>
<gene>
    <name evidence="4" type="ORF">HK097_011394</name>
</gene>
<dbReference type="InterPro" id="IPR036908">
    <property type="entry name" value="RlpA-like_sf"/>
</dbReference>
<proteinExistence type="predicted"/>
<dbReference type="InterPro" id="IPR049818">
    <property type="entry name" value="Expansin_EXLX1-like"/>
</dbReference>
<comment type="caution">
    <text evidence="4">The sequence shown here is derived from an EMBL/GenBank/DDBJ whole genome shotgun (WGS) entry which is preliminary data.</text>
</comment>
<dbReference type="PANTHER" id="PTHR31836">
    <property type="match status" value="1"/>
</dbReference>
<evidence type="ECO:0000313" key="5">
    <source>
        <dbReference type="Proteomes" id="UP001212841"/>
    </source>
</evidence>
<sequence length="213" mass="22695">MFRNIELFAALFSILFHIANAQTFSFDPSIGGTGDITYYGDDSSGNACLLPTVSDKLFAAYSGSSWSNGLQCGACATVTTSKGSVTVRLINKCPECKPGSLDLSTTAFNKVAALSAGTVSNVSWKFVQCPVSGGLTVVWKEGSTQWWFGIQIRNSPWAIKNVEILKSGNYVSLIRQDYNFFTGEGAGSSVTVRVTDVKGKQTVLSGLTPGKNT</sequence>
<dbReference type="Gene3D" id="2.40.40.10">
    <property type="entry name" value="RlpA-like domain"/>
    <property type="match status" value="1"/>
</dbReference>
<evidence type="ECO:0000256" key="1">
    <source>
        <dbReference type="ARBA" id="ARBA00022729"/>
    </source>
</evidence>
<dbReference type="CDD" id="cd22272">
    <property type="entry name" value="DPBB_EXLX1-like"/>
    <property type="match status" value="1"/>
</dbReference>
<accession>A0AAD5WZY4</accession>
<keyword evidence="1 2" id="KW-0732">Signal</keyword>
<organism evidence="4 5">
    <name type="scientific">Rhizophlyctis rosea</name>
    <dbReference type="NCBI Taxonomy" id="64517"/>
    <lineage>
        <taxon>Eukaryota</taxon>
        <taxon>Fungi</taxon>
        <taxon>Fungi incertae sedis</taxon>
        <taxon>Chytridiomycota</taxon>
        <taxon>Chytridiomycota incertae sedis</taxon>
        <taxon>Chytridiomycetes</taxon>
        <taxon>Rhizophlyctidales</taxon>
        <taxon>Rhizophlyctidaceae</taxon>
        <taxon>Rhizophlyctis</taxon>
    </lineage>
</organism>
<protein>
    <recommendedName>
        <fullName evidence="3">Expansin-like EG45 domain-containing protein</fullName>
    </recommendedName>
</protein>
<feature type="signal peptide" evidence="2">
    <location>
        <begin position="1"/>
        <end position="21"/>
    </location>
</feature>
<dbReference type="PROSITE" id="PS50842">
    <property type="entry name" value="EXPANSIN_EG45"/>
    <property type="match status" value="1"/>
</dbReference>
<name>A0AAD5WZY4_9FUNG</name>
<dbReference type="AlphaFoldDB" id="A0AAD5WZY4"/>
<dbReference type="EMBL" id="JADGJD010000932">
    <property type="protein sequence ID" value="KAJ3047606.1"/>
    <property type="molecule type" value="Genomic_DNA"/>
</dbReference>
<dbReference type="InterPro" id="IPR051477">
    <property type="entry name" value="Expansin_CellWall"/>
</dbReference>
<dbReference type="SUPFAM" id="SSF49590">
    <property type="entry name" value="PHL pollen allergen"/>
    <property type="match status" value="1"/>
</dbReference>
<evidence type="ECO:0000313" key="4">
    <source>
        <dbReference type="EMBL" id="KAJ3047606.1"/>
    </source>
</evidence>
<feature type="domain" description="Expansin-like EG45" evidence="3">
    <location>
        <begin position="34"/>
        <end position="134"/>
    </location>
</feature>
<dbReference type="SUPFAM" id="SSF50685">
    <property type="entry name" value="Barwin-like endoglucanases"/>
    <property type="match status" value="1"/>
</dbReference>
<keyword evidence="5" id="KW-1185">Reference proteome</keyword>
<evidence type="ECO:0000259" key="3">
    <source>
        <dbReference type="PROSITE" id="PS50842"/>
    </source>
</evidence>